<evidence type="ECO:0000256" key="4">
    <source>
        <dbReference type="ARBA" id="ARBA00022640"/>
    </source>
</evidence>
<evidence type="ECO:0000256" key="13">
    <source>
        <dbReference type="ARBA" id="ARBA00023136"/>
    </source>
</evidence>
<dbReference type="RefSeq" id="XP_042924742.1">
    <property type="nucleotide sequence ID" value="XM_043062387.1"/>
</dbReference>
<dbReference type="KEGG" id="cre:CHLRE_05g241632v5"/>
<keyword evidence="5" id="KW-0808">Transferase</keyword>
<evidence type="ECO:0000256" key="6">
    <source>
        <dbReference type="ARBA" id="ARBA00022692"/>
    </source>
</evidence>
<evidence type="ECO:0000256" key="15">
    <source>
        <dbReference type="ARBA" id="ARBA00039024"/>
    </source>
</evidence>
<comment type="subcellular location">
    <subcellularLocation>
        <location evidence="1">Plastid</location>
        <location evidence="1">Chloroplast membrane</location>
        <topology evidence="1">Multi-pass membrane protein</topology>
    </subcellularLocation>
</comment>
<evidence type="ECO:0000256" key="8">
    <source>
        <dbReference type="ARBA" id="ARBA00022771"/>
    </source>
</evidence>
<evidence type="ECO:0000256" key="11">
    <source>
        <dbReference type="ARBA" id="ARBA00022946"/>
    </source>
</evidence>
<dbReference type="PROSITE" id="PS01360">
    <property type="entry name" value="ZF_MYND_1"/>
    <property type="match status" value="1"/>
</dbReference>
<feature type="compositionally biased region" description="Gly residues" evidence="18">
    <location>
        <begin position="539"/>
        <end position="550"/>
    </location>
</feature>
<keyword evidence="8 17" id="KW-0863">Zinc-finger</keyword>
<dbReference type="GO" id="GO:0016020">
    <property type="term" value="C:membrane"/>
    <property type="evidence" value="ECO:0007669"/>
    <property type="project" value="UniProtKB-SubCell"/>
</dbReference>
<dbReference type="GO" id="GO:0016301">
    <property type="term" value="F:kinase activity"/>
    <property type="evidence" value="ECO:0000318"/>
    <property type="project" value="GO_Central"/>
</dbReference>
<dbReference type="GO" id="GO:0010276">
    <property type="term" value="F:phytol kinase activity"/>
    <property type="evidence" value="ECO:0007669"/>
    <property type="project" value="UniProtKB-EC"/>
</dbReference>
<gene>
    <name evidence="20" type="ORF">CHLRE_05g241632v5</name>
</gene>
<evidence type="ECO:0000313" key="20">
    <source>
        <dbReference type="EMBL" id="PNW83491.1"/>
    </source>
</evidence>
<evidence type="ECO:0000256" key="2">
    <source>
        <dbReference type="ARBA" id="ARBA00010794"/>
    </source>
</evidence>
<keyword evidence="21" id="KW-1185">Reference proteome</keyword>
<dbReference type="Gramene" id="PNW83491">
    <property type="protein sequence ID" value="PNW83491"/>
    <property type="gene ID" value="CHLRE_05g241632v5"/>
</dbReference>
<feature type="region of interest" description="Disordered" evidence="18">
    <location>
        <begin position="232"/>
        <end position="281"/>
    </location>
</feature>
<keyword evidence="13" id="KW-0472">Membrane</keyword>
<comment type="pathway">
    <text evidence="14">Cofactor biosynthesis; tocopherol biosynthesis.</text>
</comment>
<keyword evidence="9" id="KW-0418">Kinase</keyword>
<dbReference type="PANTHER" id="PTHR32523">
    <property type="entry name" value="PHYTOL KINASE 1, CHLOROPLASTIC"/>
    <property type="match status" value="1"/>
</dbReference>
<evidence type="ECO:0000256" key="5">
    <source>
        <dbReference type="ARBA" id="ARBA00022679"/>
    </source>
</evidence>
<evidence type="ECO:0000256" key="18">
    <source>
        <dbReference type="SAM" id="MobiDB-lite"/>
    </source>
</evidence>
<evidence type="ECO:0000256" key="14">
    <source>
        <dbReference type="ARBA" id="ARBA00024015"/>
    </source>
</evidence>
<dbReference type="GeneID" id="66053431"/>
<dbReference type="Proteomes" id="UP000006906">
    <property type="component" value="Chromosome 5"/>
</dbReference>
<feature type="region of interest" description="Disordered" evidence="18">
    <location>
        <begin position="128"/>
        <end position="161"/>
    </location>
</feature>
<proteinExistence type="inferred from homology"/>
<evidence type="ECO:0000256" key="1">
    <source>
        <dbReference type="ARBA" id="ARBA00004508"/>
    </source>
</evidence>
<accession>A0A2K3DSI1</accession>
<keyword evidence="7" id="KW-0479">Metal-binding</keyword>
<evidence type="ECO:0000256" key="3">
    <source>
        <dbReference type="ARBA" id="ARBA00022528"/>
    </source>
</evidence>
<feature type="region of interest" description="Disordered" evidence="18">
    <location>
        <begin position="458"/>
        <end position="479"/>
    </location>
</feature>
<feature type="compositionally biased region" description="Gly residues" evidence="18">
    <location>
        <begin position="1371"/>
        <end position="1387"/>
    </location>
</feature>
<evidence type="ECO:0000256" key="10">
    <source>
        <dbReference type="ARBA" id="ARBA00022833"/>
    </source>
</evidence>
<keyword evidence="4" id="KW-0934">Plastid</keyword>
<evidence type="ECO:0000259" key="19">
    <source>
        <dbReference type="PROSITE" id="PS50865"/>
    </source>
</evidence>
<feature type="compositionally biased region" description="Gly residues" evidence="18">
    <location>
        <begin position="243"/>
        <end position="254"/>
    </location>
</feature>
<feature type="region of interest" description="Disordered" evidence="18">
    <location>
        <begin position="511"/>
        <end position="550"/>
    </location>
</feature>
<dbReference type="Pfam" id="PF01753">
    <property type="entry name" value="zf-MYND"/>
    <property type="match status" value="1"/>
</dbReference>
<dbReference type="GO" id="GO:0009507">
    <property type="term" value="C:chloroplast"/>
    <property type="evidence" value="ECO:0007669"/>
    <property type="project" value="UniProtKB-SubCell"/>
</dbReference>
<dbReference type="GO" id="GO:0008270">
    <property type="term" value="F:zinc ion binding"/>
    <property type="evidence" value="ECO:0007669"/>
    <property type="project" value="UniProtKB-KW"/>
</dbReference>
<dbReference type="SUPFAM" id="SSF144232">
    <property type="entry name" value="HIT/MYND zinc finger-like"/>
    <property type="match status" value="1"/>
</dbReference>
<evidence type="ECO:0000256" key="9">
    <source>
        <dbReference type="ARBA" id="ARBA00022777"/>
    </source>
</evidence>
<feature type="compositionally biased region" description="Gly residues" evidence="18">
    <location>
        <begin position="261"/>
        <end position="270"/>
    </location>
</feature>
<feature type="domain" description="MYND-type" evidence="19">
    <location>
        <begin position="1411"/>
        <end position="1464"/>
    </location>
</feature>
<dbReference type="EC" id="2.7.1.182" evidence="15"/>
<feature type="compositionally biased region" description="Gly residues" evidence="18">
    <location>
        <begin position="1037"/>
        <end position="1046"/>
    </location>
</feature>
<feature type="region of interest" description="Disordered" evidence="18">
    <location>
        <begin position="633"/>
        <end position="676"/>
    </location>
</feature>
<feature type="compositionally biased region" description="Low complexity" evidence="18">
    <location>
        <begin position="1026"/>
        <end position="1036"/>
    </location>
</feature>
<dbReference type="InterPro" id="IPR039606">
    <property type="entry name" value="Phytol/farnesol_kinase"/>
</dbReference>
<keyword evidence="3" id="KW-0150">Chloroplast</keyword>
<evidence type="ECO:0000256" key="17">
    <source>
        <dbReference type="PROSITE-ProRule" id="PRU00134"/>
    </source>
</evidence>
<feature type="compositionally biased region" description="Low complexity" evidence="18">
    <location>
        <begin position="520"/>
        <end position="538"/>
    </location>
</feature>
<evidence type="ECO:0000256" key="7">
    <source>
        <dbReference type="ARBA" id="ARBA00022723"/>
    </source>
</evidence>
<sequence length="1482" mass="149909">MKRSLARIHKRLRQVLNSSDPNYVESLVSNNDEGIVSHITAYGRATVEDLNEACPGFCYELVNTIHVVTRKAVESKLRGHGADEKLRLCNSVALLNVSPPCAVATALLRGDVLSVLAQGFAAIAQSGDDASSISRGSGSSGGGGSGRDSKDSSRGGGGAGSGTAEELRRLLLVMTSLLNILNVVSAGSMREYQAAAGSELATALAQSQVLEHAAAALLRLADRLHTLPAPDAAAAAGDERGSIDGGSVDGGSGGAESSTSGAGGGRGGSAGRRPHPIEAPRNIVVRLPPDLAVTPKELWGVHQQASDSLMCVINCLGTGKYHPWEYLSASVDRHPQLGPIGDFARTDAPNPAAMADDFRRLVVGPSLQLFLLTCVANAGLYPKLLSAEPIQIQIQPQQPQPPTWPPLPQALELRWTNCPLQRQTVVGATDKEPSTLAAALQAAALALQATVMGSGPVLPFAQPPHGHQPGAYPRRRPEHLSPFSSSPLCVYDIVARTCEAVVVSMERGDAASTAGGGSSSAGSSSAGSSSAGSSSAGASGHGCGGSSGSCGNGAVGRKINSILRPLRLLVRLLPELRPRQAAARLPGLWRLLAAVLSRLLVVPPSQDLIVDSAGLVNDASLLLRLRLDASGVVLPPPEWPPRQPPVPEQQPREGTHGSSSGDVDASPKAPAAGTAAGGGGGYRHSLLCALDAGLLPALEQLLRTAFAGTAAGRGAGAAAAAAGASGTAAAATGAPVGLAGSRGGAAERVMLAMHVAGSLLLASGVFPALLLYGLLSEVVPLLATLCSVLRQLASEGGDVKLHTATRLGVAVVLGMQESDVSAASYWKLIVGSLIEQVQCVLDAGGEGVTAAGLTAAPSQQQPEQQPTAAAAAAPAAATAASAAATATASNTVPDGGDEQPTINKWLQPARVDPAWLLAAAGCVPGPGSSDWGWLSAMQCMFRLWALPAMNTTPAISKIALPIAALDVATALLFAQLRVQCSLLQAYARYSDAAAAAEQAAAAGAAVAGSGSSGRGHDGGVGDGDSARALSSSSSSSSGGGGGGGGDGGRKEDSGDPIEQLGEHDDTPEEQKLQALAYLHEWMGYVQSTGAMHLYMGCFQLLRSAAMFAKTREVLEESARSGPQAVAAAAAAQGGAPSPAAAAAGAAGGPAATAVAAAAAADAATAAAAAAATCGHVNAGPGSSRADSGGGSRAMPIFVFGGPVRYLSSGEQQEVARAMLDVLEVEAVCLPWMRLRTMTADCPGHSLPLLMMPAEALDFISRCDERPWLKPFLLPGPDEYTWSQPWLKVAPPPRPVTPEEMAAAAAAYPELVRRVCERRMPLCFDQAHWAQVPGRLAADLLQPDIEPPAAGHDADLDGASQADEGGAVRSASGGGRAGAGGGAGGGAGDSSDSQSAARGAAAVAAVAAAAAPWICGNPACRNLDGPSALIPPGAGKTCARCRDITYCCGACQLAHWREGLHAEVCPFLVQVQQLRQRSSAALG</sequence>
<reference evidence="20 21" key="1">
    <citation type="journal article" date="2007" name="Science">
        <title>The Chlamydomonas genome reveals the evolution of key animal and plant functions.</title>
        <authorList>
            <person name="Merchant S.S."/>
            <person name="Prochnik S.E."/>
            <person name="Vallon O."/>
            <person name="Harris E.H."/>
            <person name="Karpowicz S.J."/>
            <person name="Witman G.B."/>
            <person name="Terry A."/>
            <person name="Salamov A."/>
            <person name="Fritz-Laylin L.K."/>
            <person name="Marechal-Drouard L."/>
            <person name="Marshall W.F."/>
            <person name="Qu L.H."/>
            <person name="Nelson D.R."/>
            <person name="Sanderfoot A.A."/>
            <person name="Spalding M.H."/>
            <person name="Kapitonov V.V."/>
            <person name="Ren Q."/>
            <person name="Ferris P."/>
            <person name="Lindquist E."/>
            <person name="Shapiro H."/>
            <person name="Lucas S.M."/>
            <person name="Grimwood J."/>
            <person name="Schmutz J."/>
            <person name="Cardol P."/>
            <person name="Cerutti H."/>
            <person name="Chanfreau G."/>
            <person name="Chen C.L."/>
            <person name="Cognat V."/>
            <person name="Croft M.T."/>
            <person name="Dent R."/>
            <person name="Dutcher S."/>
            <person name="Fernandez E."/>
            <person name="Fukuzawa H."/>
            <person name="Gonzalez-Ballester D."/>
            <person name="Gonzalez-Halphen D."/>
            <person name="Hallmann A."/>
            <person name="Hanikenne M."/>
            <person name="Hippler M."/>
            <person name="Inwood W."/>
            <person name="Jabbari K."/>
            <person name="Kalanon M."/>
            <person name="Kuras R."/>
            <person name="Lefebvre P.A."/>
            <person name="Lemaire S.D."/>
            <person name="Lobanov A.V."/>
            <person name="Lohr M."/>
            <person name="Manuell A."/>
            <person name="Meier I."/>
            <person name="Mets L."/>
            <person name="Mittag M."/>
            <person name="Mittelmeier T."/>
            <person name="Moroney J.V."/>
            <person name="Moseley J."/>
            <person name="Napoli C."/>
            <person name="Nedelcu A.M."/>
            <person name="Niyogi K."/>
            <person name="Novoselov S.V."/>
            <person name="Paulsen I.T."/>
            <person name="Pazour G."/>
            <person name="Purton S."/>
            <person name="Ral J.P."/>
            <person name="Riano-Pachon D.M."/>
            <person name="Riekhof W."/>
            <person name="Rymarquis L."/>
            <person name="Schroda M."/>
            <person name="Stern D."/>
            <person name="Umen J."/>
            <person name="Willows R."/>
            <person name="Wilson N."/>
            <person name="Zimmer S.L."/>
            <person name="Allmer J."/>
            <person name="Balk J."/>
            <person name="Bisova K."/>
            <person name="Chen C.J."/>
            <person name="Elias M."/>
            <person name="Gendler K."/>
            <person name="Hauser C."/>
            <person name="Lamb M.R."/>
            <person name="Ledford H."/>
            <person name="Long J.C."/>
            <person name="Minagawa J."/>
            <person name="Page M.D."/>
            <person name="Pan J."/>
            <person name="Pootakham W."/>
            <person name="Roje S."/>
            <person name="Rose A."/>
            <person name="Stahlberg E."/>
            <person name="Terauchi A.M."/>
            <person name="Yang P."/>
            <person name="Ball S."/>
            <person name="Bowler C."/>
            <person name="Dieckmann C.L."/>
            <person name="Gladyshev V.N."/>
            <person name="Green P."/>
            <person name="Jorgensen R."/>
            <person name="Mayfield S."/>
            <person name="Mueller-Roeber B."/>
            <person name="Rajamani S."/>
            <person name="Sayre R.T."/>
            <person name="Brokstein P."/>
            <person name="Dubchak I."/>
            <person name="Goodstein D."/>
            <person name="Hornick L."/>
            <person name="Huang Y.W."/>
            <person name="Jhaveri J."/>
            <person name="Luo Y."/>
            <person name="Martinez D."/>
            <person name="Ngau W.C."/>
            <person name="Otillar B."/>
            <person name="Poliakov A."/>
            <person name="Porter A."/>
            <person name="Szajkowski L."/>
            <person name="Werner G."/>
            <person name="Zhou K."/>
            <person name="Grigoriev I.V."/>
            <person name="Rokhsar D.S."/>
            <person name="Grossman A.R."/>
        </authorList>
    </citation>
    <scope>NUCLEOTIDE SEQUENCE [LARGE SCALE GENOMIC DNA]</scope>
    <source>
        <strain evidence="21">CC-503</strain>
    </source>
</reference>
<comment type="similarity">
    <text evidence="2">Belongs to the polyprenol kinase family.</text>
</comment>
<dbReference type="OrthoDB" id="561489at2759"/>
<dbReference type="PROSITE" id="PS50865">
    <property type="entry name" value="ZF_MYND_2"/>
    <property type="match status" value="1"/>
</dbReference>
<feature type="compositionally biased region" description="Pro residues" evidence="18">
    <location>
        <begin position="634"/>
        <end position="648"/>
    </location>
</feature>
<dbReference type="PANTHER" id="PTHR32523:SF8">
    <property type="entry name" value="DOLICHOL KINASE"/>
    <property type="match status" value="1"/>
</dbReference>
<comment type="catalytic activity">
    <reaction evidence="16">
        <text>phytol + CTP = phytyl phosphate + CDP + H(+)</text>
        <dbReference type="Rhea" id="RHEA:38055"/>
        <dbReference type="ChEBI" id="CHEBI:15378"/>
        <dbReference type="ChEBI" id="CHEBI:17327"/>
        <dbReference type="ChEBI" id="CHEBI:37563"/>
        <dbReference type="ChEBI" id="CHEBI:58069"/>
        <dbReference type="ChEBI" id="CHEBI:75483"/>
        <dbReference type="EC" id="2.7.1.182"/>
    </reaction>
</comment>
<feature type="region of interest" description="Disordered" evidence="18">
    <location>
        <begin position="1343"/>
        <end position="1393"/>
    </location>
</feature>
<keyword evidence="12" id="KW-1133">Transmembrane helix</keyword>
<evidence type="ECO:0000256" key="16">
    <source>
        <dbReference type="ARBA" id="ARBA00048889"/>
    </source>
</evidence>
<name>A0A2K3DSI1_CHLRE</name>
<dbReference type="InParanoid" id="A0A2K3DSI1"/>
<evidence type="ECO:0000256" key="12">
    <source>
        <dbReference type="ARBA" id="ARBA00022989"/>
    </source>
</evidence>
<dbReference type="EMBL" id="CM008966">
    <property type="protein sequence ID" value="PNW83491.1"/>
    <property type="molecule type" value="Genomic_DNA"/>
</dbReference>
<dbReference type="Gene3D" id="6.10.140.2220">
    <property type="match status" value="1"/>
</dbReference>
<protein>
    <recommendedName>
        <fullName evidence="15">phytol kinase</fullName>
        <ecNumber evidence="15">2.7.1.182</ecNumber>
    </recommendedName>
</protein>
<keyword evidence="11" id="KW-0809">Transit peptide</keyword>
<feature type="region of interest" description="Disordered" evidence="18">
    <location>
        <begin position="1007"/>
        <end position="1067"/>
    </location>
</feature>
<dbReference type="InterPro" id="IPR002893">
    <property type="entry name" value="Znf_MYND"/>
</dbReference>
<evidence type="ECO:0000313" key="21">
    <source>
        <dbReference type="Proteomes" id="UP000006906"/>
    </source>
</evidence>
<keyword evidence="6" id="KW-0812">Transmembrane</keyword>
<keyword evidence="10" id="KW-0862">Zinc</keyword>
<organism evidence="20 21">
    <name type="scientific">Chlamydomonas reinhardtii</name>
    <name type="common">Chlamydomonas smithii</name>
    <dbReference type="NCBI Taxonomy" id="3055"/>
    <lineage>
        <taxon>Eukaryota</taxon>
        <taxon>Viridiplantae</taxon>
        <taxon>Chlorophyta</taxon>
        <taxon>core chlorophytes</taxon>
        <taxon>Chlorophyceae</taxon>
        <taxon>CS clade</taxon>
        <taxon>Chlamydomonadales</taxon>
        <taxon>Chlamydomonadaceae</taxon>
        <taxon>Chlamydomonas</taxon>
    </lineage>
</organism>
<feature type="compositionally biased region" description="Low complexity" evidence="18">
    <location>
        <begin position="128"/>
        <end position="137"/>
    </location>
</feature>